<organism evidence="3">
    <name type="scientific">marine sediment metagenome</name>
    <dbReference type="NCBI Taxonomy" id="412755"/>
    <lineage>
        <taxon>unclassified sequences</taxon>
        <taxon>metagenomes</taxon>
        <taxon>ecological metagenomes</taxon>
    </lineage>
</organism>
<dbReference type="SUPFAM" id="SSF47384">
    <property type="entry name" value="Homodimeric domain of signal transducing histidine kinase"/>
    <property type="match status" value="1"/>
</dbReference>
<reference evidence="3" key="1">
    <citation type="journal article" date="2014" name="Front. Microbiol.">
        <title>High frequency of phylogenetically diverse reductive dehalogenase-homologous genes in deep subseafloor sedimentary metagenomes.</title>
        <authorList>
            <person name="Kawai M."/>
            <person name="Futagami T."/>
            <person name="Toyoda A."/>
            <person name="Takaki Y."/>
            <person name="Nishi S."/>
            <person name="Hori S."/>
            <person name="Arai W."/>
            <person name="Tsubouchi T."/>
            <person name="Morono Y."/>
            <person name="Uchiyama I."/>
            <person name="Ito T."/>
            <person name="Fujiyama A."/>
            <person name="Inagaki F."/>
            <person name="Takami H."/>
        </authorList>
    </citation>
    <scope>NUCLEOTIDE SEQUENCE</scope>
    <source>
        <strain evidence="3">Expedition CK06-06</strain>
    </source>
</reference>
<keyword evidence="1" id="KW-0472">Membrane</keyword>
<feature type="transmembrane region" description="Helical" evidence="1">
    <location>
        <begin position="40"/>
        <end position="57"/>
    </location>
</feature>
<proteinExistence type="predicted"/>
<dbReference type="GO" id="GO:0000155">
    <property type="term" value="F:phosphorelay sensor kinase activity"/>
    <property type="evidence" value="ECO:0007669"/>
    <property type="project" value="InterPro"/>
</dbReference>
<comment type="caution">
    <text evidence="3">The sequence shown here is derived from an EMBL/GenBank/DDBJ whole genome shotgun (WGS) entry which is preliminary data.</text>
</comment>
<evidence type="ECO:0000259" key="2">
    <source>
        <dbReference type="Pfam" id="PF00512"/>
    </source>
</evidence>
<sequence>TSSWVLLGNRFIEKTVLYMIFLTDIPIIGFMIHYSGSLESMFPLLYVLLIILSALYLSKKGAYVISLCIVIFFAFLLFIEARDSNYSTQMVMYRFYIFGLLFLFTGILSGALSARYQKGTEEVERLRITTEEIIKNLPSGIITVSDKGIIIYTNIPDGPIRHRVHLYIIKLLKDPSAQISIKLEIAKRYYVLSCARIYDSKVGLGILQDYTEIRKLEEQSRISKQTKLLAELGGSLAHEIRNPLASIRGLLELIREARENSNTLHFINMALKEST</sequence>
<dbReference type="CDD" id="cd00082">
    <property type="entry name" value="HisKA"/>
    <property type="match status" value="1"/>
</dbReference>
<dbReference type="AlphaFoldDB" id="X1SRQ6"/>
<protein>
    <recommendedName>
        <fullName evidence="2">Signal transduction histidine kinase dimerisation/phosphoacceptor domain-containing protein</fullName>
    </recommendedName>
</protein>
<feature type="non-terminal residue" evidence="3">
    <location>
        <position position="275"/>
    </location>
</feature>
<keyword evidence="1" id="KW-1133">Transmembrane helix</keyword>
<evidence type="ECO:0000256" key="1">
    <source>
        <dbReference type="SAM" id="Phobius"/>
    </source>
</evidence>
<dbReference type="InterPro" id="IPR036097">
    <property type="entry name" value="HisK_dim/P_sf"/>
</dbReference>
<feature type="transmembrane region" description="Helical" evidence="1">
    <location>
        <begin position="91"/>
        <end position="112"/>
    </location>
</feature>
<accession>X1SRQ6</accession>
<feature type="non-terminal residue" evidence="3">
    <location>
        <position position="1"/>
    </location>
</feature>
<dbReference type="EMBL" id="BARW01019479">
    <property type="protein sequence ID" value="GAI95772.1"/>
    <property type="molecule type" value="Genomic_DNA"/>
</dbReference>
<dbReference type="Pfam" id="PF00512">
    <property type="entry name" value="HisKA"/>
    <property type="match status" value="1"/>
</dbReference>
<evidence type="ECO:0000313" key="3">
    <source>
        <dbReference type="EMBL" id="GAI95772.1"/>
    </source>
</evidence>
<dbReference type="Gene3D" id="1.10.287.130">
    <property type="match status" value="1"/>
</dbReference>
<gene>
    <name evidence="3" type="ORF">S12H4_33100</name>
</gene>
<feature type="transmembrane region" description="Helical" evidence="1">
    <location>
        <begin position="16"/>
        <end position="34"/>
    </location>
</feature>
<keyword evidence="1" id="KW-0812">Transmembrane</keyword>
<name>X1SRQ6_9ZZZZ</name>
<feature type="transmembrane region" description="Helical" evidence="1">
    <location>
        <begin position="62"/>
        <end position="79"/>
    </location>
</feature>
<dbReference type="InterPro" id="IPR003661">
    <property type="entry name" value="HisK_dim/P_dom"/>
</dbReference>
<feature type="domain" description="Signal transduction histidine kinase dimerisation/phosphoacceptor" evidence="2">
    <location>
        <begin position="234"/>
        <end position="272"/>
    </location>
</feature>